<sequence>MLQYYNNSTTEKASLESVFNYFWNIPCVLDVRRGLVVGCSGGFNRKHFWLSYMSNKEENEICELMILSFSSKSRDIPYLSDKGAVF</sequence>
<proteinExistence type="predicted"/>
<comment type="caution">
    <text evidence="1">The sequence shown here is derived from an EMBL/GenBank/DDBJ whole genome shotgun (WGS) entry which is preliminary data.</text>
</comment>
<dbReference type="AlphaFoldDB" id="A0A397JNX0"/>
<reference evidence="1 2" key="1">
    <citation type="submission" date="2018-08" db="EMBL/GenBank/DDBJ databases">
        <title>Genome and evolution of the arbuscular mycorrhizal fungus Diversispora epigaea (formerly Glomus versiforme) and its bacterial endosymbionts.</title>
        <authorList>
            <person name="Sun X."/>
            <person name="Fei Z."/>
            <person name="Harrison M."/>
        </authorList>
    </citation>
    <scope>NUCLEOTIDE SEQUENCE [LARGE SCALE GENOMIC DNA]</scope>
    <source>
        <strain evidence="1 2">IT104</strain>
    </source>
</reference>
<gene>
    <name evidence="1" type="ORF">Glove_48g145</name>
</gene>
<name>A0A397JNX0_9GLOM</name>
<organism evidence="1 2">
    <name type="scientific">Diversispora epigaea</name>
    <dbReference type="NCBI Taxonomy" id="1348612"/>
    <lineage>
        <taxon>Eukaryota</taxon>
        <taxon>Fungi</taxon>
        <taxon>Fungi incertae sedis</taxon>
        <taxon>Mucoromycota</taxon>
        <taxon>Glomeromycotina</taxon>
        <taxon>Glomeromycetes</taxon>
        <taxon>Diversisporales</taxon>
        <taxon>Diversisporaceae</taxon>
        <taxon>Diversispora</taxon>
    </lineage>
</organism>
<evidence type="ECO:0000313" key="1">
    <source>
        <dbReference type="EMBL" id="RHZ86603.1"/>
    </source>
</evidence>
<accession>A0A397JNX0</accession>
<dbReference type="EMBL" id="PQFF01000045">
    <property type="protein sequence ID" value="RHZ86603.1"/>
    <property type="molecule type" value="Genomic_DNA"/>
</dbReference>
<protein>
    <submittedName>
        <fullName evidence="1">Uncharacterized protein</fullName>
    </submittedName>
</protein>
<keyword evidence="2" id="KW-1185">Reference proteome</keyword>
<dbReference type="Proteomes" id="UP000266861">
    <property type="component" value="Unassembled WGS sequence"/>
</dbReference>
<evidence type="ECO:0000313" key="2">
    <source>
        <dbReference type="Proteomes" id="UP000266861"/>
    </source>
</evidence>